<evidence type="ECO:0000256" key="3">
    <source>
        <dbReference type="ARBA" id="ARBA00022475"/>
    </source>
</evidence>
<feature type="compositionally biased region" description="Basic and acidic residues" evidence="7">
    <location>
        <begin position="479"/>
        <end position="488"/>
    </location>
</feature>
<dbReference type="PRINTS" id="PR01036">
    <property type="entry name" value="TCRTETB"/>
</dbReference>
<dbReference type="PANTHER" id="PTHR42718:SF46">
    <property type="entry name" value="BLR6921 PROTEIN"/>
    <property type="match status" value="1"/>
</dbReference>
<keyword evidence="5 8" id="KW-1133">Transmembrane helix</keyword>
<evidence type="ECO:0000256" key="2">
    <source>
        <dbReference type="ARBA" id="ARBA00022448"/>
    </source>
</evidence>
<dbReference type="CDD" id="cd17321">
    <property type="entry name" value="MFS_MMR_MDR_like"/>
    <property type="match status" value="1"/>
</dbReference>
<feature type="transmembrane region" description="Helical" evidence="8">
    <location>
        <begin position="202"/>
        <end position="222"/>
    </location>
</feature>
<feature type="transmembrane region" description="Helical" evidence="8">
    <location>
        <begin position="81"/>
        <end position="99"/>
    </location>
</feature>
<evidence type="ECO:0000313" key="11">
    <source>
        <dbReference type="Proteomes" id="UP001611494"/>
    </source>
</evidence>
<evidence type="ECO:0000313" key="10">
    <source>
        <dbReference type="EMBL" id="MFI2229946.1"/>
    </source>
</evidence>
<feature type="transmembrane region" description="Helical" evidence="8">
    <location>
        <begin position="437"/>
        <end position="463"/>
    </location>
</feature>
<dbReference type="PANTHER" id="PTHR42718">
    <property type="entry name" value="MAJOR FACILITATOR SUPERFAMILY MULTIDRUG TRANSPORTER MFSC"/>
    <property type="match status" value="1"/>
</dbReference>
<comment type="subcellular location">
    <subcellularLocation>
        <location evidence="1">Cell membrane</location>
        <topology evidence="1">Multi-pass membrane protein</topology>
    </subcellularLocation>
</comment>
<dbReference type="Pfam" id="PF07690">
    <property type="entry name" value="MFS_1"/>
    <property type="match status" value="1"/>
</dbReference>
<keyword evidence="11" id="KW-1185">Reference proteome</keyword>
<dbReference type="EMBL" id="JBIRYL010000001">
    <property type="protein sequence ID" value="MFI2229946.1"/>
    <property type="molecule type" value="Genomic_DNA"/>
</dbReference>
<name>A0ABW7VTL3_9NOCA</name>
<evidence type="ECO:0000256" key="5">
    <source>
        <dbReference type="ARBA" id="ARBA00022989"/>
    </source>
</evidence>
<keyword evidence="2" id="KW-0813">Transport</keyword>
<dbReference type="Gene3D" id="1.20.1250.20">
    <property type="entry name" value="MFS general substrate transporter like domains"/>
    <property type="match status" value="1"/>
</dbReference>
<feature type="transmembrane region" description="Helical" evidence="8">
    <location>
        <begin position="169"/>
        <end position="190"/>
    </location>
</feature>
<feature type="region of interest" description="Disordered" evidence="7">
    <location>
        <begin position="468"/>
        <end position="488"/>
    </location>
</feature>
<dbReference type="Gene3D" id="1.20.1720.10">
    <property type="entry name" value="Multidrug resistance protein D"/>
    <property type="match status" value="1"/>
</dbReference>
<dbReference type="PROSITE" id="PS50850">
    <property type="entry name" value="MFS"/>
    <property type="match status" value="1"/>
</dbReference>
<feature type="transmembrane region" description="Helical" evidence="8">
    <location>
        <begin position="105"/>
        <end position="130"/>
    </location>
</feature>
<organism evidence="10 11">
    <name type="scientific">Nocardia testacea</name>
    <dbReference type="NCBI Taxonomy" id="248551"/>
    <lineage>
        <taxon>Bacteria</taxon>
        <taxon>Bacillati</taxon>
        <taxon>Actinomycetota</taxon>
        <taxon>Actinomycetes</taxon>
        <taxon>Mycobacteriales</taxon>
        <taxon>Nocardiaceae</taxon>
        <taxon>Nocardia</taxon>
    </lineage>
</organism>
<reference evidence="10 11" key="1">
    <citation type="submission" date="2024-10" db="EMBL/GenBank/DDBJ databases">
        <title>The Natural Products Discovery Center: Release of the First 8490 Sequenced Strains for Exploring Actinobacteria Biosynthetic Diversity.</title>
        <authorList>
            <person name="Kalkreuter E."/>
            <person name="Kautsar S.A."/>
            <person name="Yang D."/>
            <person name="Bader C.D."/>
            <person name="Teijaro C.N."/>
            <person name="Fluegel L."/>
            <person name="Davis C.M."/>
            <person name="Simpson J.R."/>
            <person name="Lauterbach L."/>
            <person name="Steele A.D."/>
            <person name="Gui C."/>
            <person name="Meng S."/>
            <person name="Li G."/>
            <person name="Viehrig K."/>
            <person name="Ye F."/>
            <person name="Su P."/>
            <person name="Kiefer A.F."/>
            <person name="Nichols A."/>
            <person name="Cepeda A.J."/>
            <person name="Yan W."/>
            <person name="Fan B."/>
            <person name="Jiang Y."/>
            <person name="Adhikari A."/>
            <person name="Zheng C.-J."/>
            <person name="Schuster L."/>
            <person name="Cowan T.M."/>
            <person name="Smanski M.J."/>
            <person name="Chevrette M.G."/>
            <person name="De Carvalho L.P.S."/>
            <person name="Shen B."/>
        </authorList>
    </citation>
    <scope>NUCLEOTIDE SEQUENCE [LARGE SCALE GENOMIC DNA]</scope>
    <source>
        <strain evidence="10 11">NPDC019377</strain>
    </source>
</reference>
<dbReference type="Proteomes" id="UP001611494">
    <property type="component" value="Unassembled WGS sequence"/>
</dbReference>
<feature type="transmembrane region" description="Helical" evidence="8">
    <location>
        <begin position="234"/>
        <end position="255"/>
    </location>
</feature>
<feature type="transmembrane region" description="Helical" evidence="8">
    <location>
        <begin position="360"/>
        <end position="387"/>
    </location>
</feature>
<dbReference type="InterPro" id="IPR011701">
    <property type="entry name" value="MFS"/>
</dbReference>
<evidence type="ECO:0000256" key="7">
    <source>
        <dbReference type="SAM" id="MobiDB-lite"/>
    </source>
</evidence>
<feature type="transmembrane region" description="Helical" evidence="8">
    <location>
        <begin position="335"/>
        <end position="354"/>
    </location>
</feature>
<dbReference type="NCBIfam" id="TIGR00711">
    <property type="entry name" value="efflux_EmrB"/>
    <property type="match status" value="1"/>
</dbReference>
<protein>
    <submittedName>
        <fullName evidence="10">DHA2 family efflux MFS transporter permease subunit</fullName>
    </submittedName>
</protein>
<feature type="transmembrane region" description="Helical" evidence="8">
    <location>
        <begin position="300"/>
        <end position="323"/>
    </location>
</feature>
<evidence type="ECO:0000256" key="6">
    <source>
        <dbReference type="ARBA" id="ARBA00023136"/>
    </source>
</evidence>
<dbReference type="InterPro" id="IPR036259">
    <property type="entry name" value="MFS_trans_sf"/>
</dbReference>
<comment type="caution">
    <text evidence="10">The sequence shown here is derived from an EMBL/GenBank/DDBJ whole genome shotgun (WGS) entry which is preliminary data.</text>
</comment>
<dbReference type="InterPro" id="IPR004638">
    <property type="entry name" value="EmrB-like"/>
</dbReference>
<accession>A0ABW7VTL3</accession>
<gene>
    <name evidence="10" type="ORF">ACH49Z_08850</name>
</gene>
<dbReference type="RefSeq" id="WP_397061141.1">
    <property type="nucleotide sequence ID" value="NZ_JBIRYL010000001.1"/>
</dbReference>
<feature type="transmembrane region" description="Helical" evidence="8">
    <location>
        <begin position="15"/>
        <end position="39"/>
    </location>
</feature>
<feature type="domain" description="Major facilitator superfamily (MFS) profile" evidence="9">
    <location>
        <begin position="16"/>
        <end position="467"/>
    </location>
</feature>
<feature type="transmembrane region" description="Helical" evidence="8">
    <location>
        <begin position="275"/>
        <end position="294"/>
    </location>
</feature>
<keyword evidence="3" id="KW-1003">Cell membrane</keyword>
<evidence type="ECO:0000256" key="4">
    <source>
        <dbReference type="ARBA" id="ARBA00022692"/>
    </source>
</evidence>
<dbReference type="SUPFAM" id="SSF103473">
    <property type="entry name" value="MFS general substrate transporter"/>
    <property type="match status" value="1"/>
</dbReference>
<sequence length="488" mass="49340">MISGPAVIAPRRENLALAVACLGSFVVILDATIVSVALPDIRAGLGFSTTTLPWVVNAYTLAFAGFLLFGGRCGDVLGGRWTFVLGMSVFSLARLLAGSSTDAQWLLIMRAIQGLGGALLMPVTLTILTTTFPEPGPRARALGLWSAVGATGAAGGPVIGGLLTEWSNWRWVFFVTVPIGVVAAALAWHVIPSGKSSETNRIDVIGALLATSGSVAVVYAVMRCAGPDIGTAVAFLAIGGVLLALFVLHQAYWAVDPLLPLSIFRLGSVAGGNGVMLLLGLGFFASPILLSLYMQDVMGFGPLQAGIGCLPVGVAMVVGARVAGPCTARWGPGRVTVVCCLGGALGFLAVAAALGVDRPYIWAVGVPGLVLGMGSAAAFTPVTVAATADVPAAVQGTAAGMLNATRQLSGAVGLAALSAAATAATERAGGPTDLSALAHGYAVAFAIAAGCLTAAAVTAAIVLPRPERQAHRVRARGGPRLERESELE</sequence>
<evidence type="ECO:0000256" key="1">
    <source>
        <dbReference type="ARBA" id="ARBA00004651"/>
    </source>
</evidence>
<evidence type="ECO:0000256" key="8">
    <source>
        <dbReference type="SAM" id="Phobius"/>
    </source>
</evidence>
<keyword evidence="4 8" id="KW-0812">Transmembrane</keyword>
<evidence type="ECO:0000259" key="9">
    <source>
        <dbReference type="PROSITE" id="PS50850"/>
    </source>
</evidence>
<dbReference type="InterPro" id="IPR020846">
    <property type="entry name" value="MFS_dom"/>
</dbReference>
<proteinExistence type="predicted"/>
<feature type="transmembrane region" description="Helical" evidence="8">
    <location>
        <begin position="142"/>
        <end position="163"/>
    </location>
</feature>
<keyword evidence="6 8" id="KW-0472">Membrane</keyword>
<feature type="transmembrane region" description="Helical" evidence="8">
    <location>
        <begin position="51"/>
        <end position="69"/>
    </location>
</feature>